<dbReference type="GO" id="GO:0033539">
    <property type="term" value="P:fatty acid beta-oxidation using acyl-CoA dehydrogenase"/>
    <property type="evidence" value="ECO:0007669"/>
    <property type="project" value="TreeGrafter"/>
</dbReference>
<evidence type="ECO:0000313" key="8">
    <source>
        <dbReference type="EMBL" id="SHN58649.1"/>
    </source>
</evidence>
<comment type="cofactor">
    <cofactor evidence="6">
        <name>FAD</name>
        <dbReference type="ChEBI" id="CHEBI:57692"/>
    </cofactor>
    <text evidence="6">Binds 1 FAD per dimer.</text>
</comment>
<dbReference type="FunFam" id="3.40.50.1220:FF:000001">
    <property type="entry name" value="Electron transfer flavoprotein, alpha subunit"/>
    <property type="match status" value="1"/>
</dbReference>
<evidence type="ECO:0000256" key="2">
    <source>
        <dbReference type="ARBA" id="ARBA00022448"/>
    </source>
</evidence>
<dbReference type="SUPFAM" id="SSF52467">
    <property type="entry name" value="DHS-like NAD/FAD-binding domain"/>
    <property type="match status" value="1"/>
</dbReference>
<dbReference type="STRING" id="1121883.SAMN02745226_00955"/>
<dbReference type="CDD" id="cd01715">
    <property type="entry name" value="ETF_alpha"/>
    <property type="match status" value="1"/>
</dbReference>
<dbReference type="InterPro" id="IPR014730">
    <property type="entry name" value="ETF_a/b_N"/>
</dbReference>
<reference evidence="9" key="1">
    <citation type="submission" date="2016-12" db="EMBL/GenBank/DDBJ databases">
        <authorList>
            <person name="Varghese N."/>
            <person name="Submissions S."/>
        </authorList>
    </citation>
    <scope>NUCLEOTIDE SEQUENCE [LARGE SCALE GENOMIC DNA]</scope>
    <source>
        <strain evidence="9">DSM 13020</strain>
    </source>
</reference>
<dbReference type="InterPro" id="IPR014729">
    <property type="entry name" value="Rossmann-like_a/b/a_fold"/>
</dbReference>
<feature type="binding site" evidence="6">
    <location>
        <position position="215"/>
    </location>
    <ligand>
        <name>FAD</name>
        <dbReference type="ChEBI" id="CHEBI:57692"/>
    </ligand>
</feature>
<feature type="domain" description="Electron transfer flavoprotein alpha/beta-subunit N-terminal" evidence="7">
    <location>
        <begin position="2"/>
        <end position="191"/>
    </location>
</feature>
<dbReference type="InterPro" id="IPR033947">
    <property type="entry name" value="ETF_alpha_N"/>
</dbReference>
<dbReference type="RefSeq" id="WP_072758929.1">
    <property type="nucleotide sequence ID" value="NZ_FRDJ01000004.1"/>
</dbReference>
<dbReference type="PROSITE" id="PS00696">
    <property type="entry name" value="ETF_ALPHA"/>
    <property type="match status" value="1"/>
</dbReference>
<keyword evidence="3" id="KW-0285">Flavoprotein</keyword>
<keyword evidence="9" id="KW-1185">Reference proteome</keyword>
<evidence type="ECO:0000256" key="4">
    <source>
        <dbReference type="ARBA" id="ARBA00022827"/>
    </source>
</evidence>
<proteinExistence type="inferred from homology"/>
<organism evidence="8 9">
    <name type="scientific">Fervidobacterium gondwanense DSM 13020</name>
    <dbReference type="NCBI Taxonomy" id="1121883"/>
    <lineage>
        <taxon>Bacteria</taxon>
        <taxon>Thermotogati</taxon>
        <taxon>Thermotogota</taxon>
        <taxon>Thermotogae</taxon>
        <taxon>Thermotogales</taxon>
        <taxon>Fervidobacteriaceae</taxon>
        <taxon>Fervidobacterium</taxon>
    </lineage>
</organism>
<keyword evidence="5" id="KW-0249">Electron transport</keyword>
<dbReference type="InterPro" id="IPR014731">
    <property type="entry name" value="ETF_asu_C"/>
</dbReference>
<dbReference type="SUPFAM" id="SSF52402">
    <property type="entry name" value="Adenine nucleotide alpha hydrolases-like"/>
    <property type="match status" value="1"/>
</dbReference>
<evidence type="ECO:0000256" key="5">
    <source>
        <dbReference type="ARBA" id="ARBA00022982"/>
    </source>
</evidence>
<dbReference type="InterPro" id="IPR018206">
    <property type="entry name" value="ETF_asu_C_CS"/>
</dbReference>
<dbReference type="PIRSF" id="PIRSF000089">
    <property type="entry name" value="Electra_flavoP_a"/>
    <property type="match status" value="1"/>
</dbReference>
<evidence type="ECO:0000256" key="1">
    <source>
        <dbReference type="ARBA" id="ARBA00005817"/>
    </source>
</evidence>
<gene>
    <name evidence="8" type="ORF">SAMN02745226_00955</name>
</gene>
<dbReference type="Pfam" id="PF01012">
    <property type="entry name" value="ETF"/>
    <property type="match status" value="1"/>
</dbReference>
<dbReference type="SMART" id="SM00893">
    <property type="entry name" value="ETF"/>
    <property type="match status" value="1"/>
</dbReference>
<sequence length="334" mass="36531">MIMVFCEQRNGELLNVGLELIGKARELARSLDCEVSAVVCGHNVGYIGNRLIQNGADKVFVIEHELLEKYTLDLYTESLYQLISNEKPDILLLGATSIGRELGPRLAARLKTGLTADCTQLEIGQETKLLLMTRPAFGGNLMATIICPDRRPQMATIRPGIFPLPSMDANRKGETILFNPKITREDLRVRVEKIVQKIRTVKDITAEKIIVAGGRGIGSKENFELLEELAELLGGVVAGSRAAVDAGWLPKELQVGQTGKVVKPKLYIAVGISGAIQHVAGMQDSEYIIAINKDPDAPIMKIADLGIVGDWKSVVKALIKELRNEKGILEEKIS</sequence>
<dbReference type="Pfam" id="PF00766">
    <property type="entry name" value="ETF_alpha"/>
    <property type="match status" value="1"/>
</dbReference>
<feature type="binding site" evidence="6">
    <location>
        <begin position="271"/>
        <end position="278"/>
    </location>
    <ligand>
        <name>FAD</name>
        <dbReference type="ChEBI" id="CHEBI:57692"/>
    </ligand>
</feature>
<feature type="binding site" evidence="6">
    <location>
        <position position="292"/>
    </location>
    <ligand>
        <name>FAD</name>
        <dbReference type="ChEBI" id="CHEBI:57692"/>
    </ligand>
</feature>
<dbReference type="PANTHER" id="PTHR43153">
    <property type="entry name" value="ELECTRON TRANSFER FLAVOPROTEIN ALPHA"/>
    <property type="match status" value="1"/>
</dbReference>
<comment type="similarity">
    <text evidence="1">Belongs to the ETF alpha-subunit/FixB family.</text>
</comment>
<dbReference type="Proteomes" id="UP000184207">
    <property type="component" value="Unassembled WGS sequence"/>
</dbReference>
<keyword evidence="4 6" id="KW-0274">FAD</keyword>
<accession>A0A1M7SJM7</accession>
<name>A0A1M7SJM7_FERGO</name>
<dbReference type="InterPro" id="IPR029035">
    <property type="entry name" value="DHS-like_NAD/FAD-binding_dom"/>
</dbReference>
<protein>
    <submittedName>
        <fullName evidence="8">Electron transfer flavoprotein alpha subunit apoprotein</fullName>
    </submittedName>
</protein>
<feature type="binding site" evidence="6">
    <location>
        <begin position="254"/>
        <end position="258"/>
    </location>
    <ligand>
        <name>FAD</name>
        <dbReference type="ChEBI" id="CHEBI:57692"/>
    </ligand>
</feature>
<dbReference type="InterPro" id="IPR001308">
    <property type="entry name" value="ETF_a/FixB"/>
</dbReference>
<dbReference type="GO" id="GO:0050660">
    <property type="term" value="F:flavin adenine dinucleotide binding"/>
    <property type="evidence" value="ECO:0007669"/>
    <property type="project" value="InterPro"/>
</dbReference>
<dbReference type="Gene3D" id="3.40.50.1220">
    <property type="entry name" value="TPP-binding domain"/>
    <property type="match status" value="1"/>
</dbReference>
<keyword evidence="2" id="KW-0813">Transport</keyword>
<evidence type="ECO:0000313" key="9">
    <source>
        <dbReference type="Proteomes" id="UP000184207"/>
    </source>
</evidence>
<dbReference type="AlphaFoldDB" id="A0A1M7SJM7"/>
<dbReference type="Gene3D" id="3.40.50.620">
    <property type="entry name" value="HUPs"/>
    <property type="match status" value="1"/>
</dbReference>
<dbReference type="PANTHER" id="PTHR43153:SF1">
    <property type="entry name" value="ELECTRON TRANSFER FLAVOPROTEIN SUBUNIT ALPHA, MITOCHONDRIAL"/>
    <property type="match status" value="1"/>
</dbReference>
<evidence type="ECO:0000256" key="3">
    <source>
        <dbReference type="ARBA" id="ARBA00022630"/>
    </source>
</evidence>
<evidence type="ECO:0000256" key="6">
    <source>
        <dbReference type="PIRSR" id="PIRSR000089-1"/>
    </source>
</evidence>
<dbReference type="OrthoDB" id="9770286at2"/>
<evidence type="ECO:0000259" key="7">
    <source>
        <dbReference type="SMART" id="SM00893"/>
    </source>
</evidence>
<dbReference type="EMBL" id="FRDJ01000004">
    <property type="protein sequence ID" value="SHN58649.1"/>
    <property type="molecule type" value="Genomic_DNA"/>
</dbReference>
<feature type="binding site" evidence="6">
    <location>
        <begin position="240"/>
        <end position="241"/>
    </location>
    <ligand>
        <name>FAD</name>
        <dbReference type="ChEBI" id="CHEBI:57692"/>
    </ligand>
</feature>
<dbReference type="GO" id="GO:0009055">
    <property type="term" value="F:electron transfer activity"/>
    <property type="evidence" value="ECO:0007669"/>
    <property type="project" value="InterPro"/>
</dbReference>